<dbReference type="PROSITE" id="PS50995">
    <property type="entry name" value="HTH_MARR_2"/>
    <property type="match status" value="1"/>
</dbReference>
<dbReference type="PANTHER" id="PTHR33164:SF57">
    <property type="entry name" value="MARR-FAMILY TRANSCRIPTIONAL REGULATOR"/>
    <property type="match status" value="1"/>
</dbReference>
<dbReference type="PRINTS" id="PR00598">
    <property type="entry name" value="HTHMARR"/>
</dbReference>
<sequence length="148" mass="16347">MKNEVCNEIADALGVLLRRTTRTQLHRRLTEGMGDELDELTYPVLSALARTGPRSAADLAPEVGLDRSGVTRRATRLESAGLVRREPDPKDRRAHLLVLTEEGQQAVVQLRERLADHIAAGLAAWPPGEAEAFARQLRRFTTDGPFSI</sequence>
<dbReference type="Gene3D" id="1.10.10.10">
    <property type="entry name" value="Winged helix-like DNA-binding domain superfamily/Winged helix DNA-binding domain"/>
    <property type="match status" value="1"/>
</dbReference>
<dbReference type="SMART" id="SM00347">
    <property type="entry name" value="HTH_MARR"/>
    <property type="match status" value="1"/>
</dbReference>
<dbReference type="AlphaFoldDB" id="A0AB33K6K3"/>
<dbReference type="EMBL" id="AP035881">
    <property type="protein sequence ID" value="BFP49835.1"/>
    <property type="molecule type" value="Genomic_DNA"/>
</dbReference>
<name>A0AB33K6K3_9ACTN</name>
<dbReference type="InterPro" id="IPR036388">
    <property type="entry name" value="WH-like_DNA-bd_sf"/>
</dbReference>
<evidence type="ECO:0000313" key="2">
    <source>
        <dbReference type="EMBL" id="BFP49835.1"/>
    </source>
</evidence>
<dbReference type="GO" id="GO:0043565">
    <property type="term" value="F:sequence-specific DNA binding"/>
    <property type="evidence" value="ECO:0007669"/>
    <property type="project" value="InterPro"/>
</dbReference>
<evidence type="ECO:0000259" key="1">
    <source>
        <dbReference type="PROSITE" id="PS50995"/>
    </source>
</evidence>
<dbReference type="GO" id="GO:0003700">
    <property type="term" value="F:DNA-binding transcription factor activity"/>
    <property type="evidence" value="ECO:0007669"/>
    <property type="project" value="InterPro"/>
</dbReference>
<dbReference type="SUPFAM" id="SSF46785">
    <property type="entry name" value="Winged helix' DNA-binding domain"/>
    <property type="match status" value="1"/>
</dbReference>
<dbReference type="InterPro" id="IPR039422">
    <property type="entry name" value="MarR/SlyA-like"/>
</dbReference>
<gene>
    <name evidence="2" type="ORF">KCMC57_62030</name>
</gene>
<dbReference type="InterPro" id="IPR036390">
    <property type="entry name" value="WH_DNA-bd_sf"/>
</dbReference>
<accession>A0AB33K6K3</accession>
<dbReference type="GO" id="GO:0006950">
    <property type="term" value="P:response to stress"/>
    <property type="evidence" value="ECO:0007669"/>
    <property type="project" value="TreeGrafter"/>
</dbReference>
<dbReference type="InterPro" id="IPR000485">
    <property type="entry name" value="AsnC-type_HTH_dom"/>
</dbReference>
<proteinExistence type="predicted"/>
<feature type="domain" description="HTH marR-type" evidence="1">
    <location>
        <begin position="10"/>
        <end position="142"/>
    </location>
</feature>
<dbReference type="PANTHER" id="PTHR33164">
    <property type="entry name" value="TRANSCRIPTIONAL REGULATOR, MARR FAMILY"/>
    <property type="match status" value="1"/>
</dbReference>
<dbReference type="CDD" id="cd00090">
    <property type="entry name" value="HTH_ARSR"/>
    <property type="match status" value="1"/>
</dbReference>
<protein>
    <recommendedName>
        <fullName evidence="1">HTH marR-type domain-containing protein</fullName>
    </recommendedName>
</protein>
<dbReference type="RefSeq" id="WP_407991895.1">
    <property type="nucleotide sequence ID" value="NZ_AP035881.2"/>
</dbReference>
<organism evidence="2">
    <name type="scientific">Kitasatospora sp. CMC57</name>
    <dbReference type="NCBI Taxonomy" id="3231513"/>
    <lineage>
        <taxon>Bacteria</taxon>
        <taxon>Bacillati</taxon>
        <taxon>Actinomycetota</taxon>
        <taxon>Actinomycetes</taxon>
        <taxon>Kitasatosporales</taxon>
        <taxon>Streptomycetaceae</taxon>
        <taxon>Kitasatospora</taxon>
    </lineage>
</organism>
<dbReference type="PRINTS" id="PR00033">
    <property type="entry name" value="HTHASNC"/>
</dbReference>
<dbReference type="InterPro" id="IPR000835">
    <property type="entry name" value="HTH_MarR-typ"/>
</dbReference>
<dbReference type="InterPro" id="IPR011991">
    <property type="entry name" value="ArsR-like_HTH"/>
</dbReference>
<reference evidence="2" key="1">
    <citation type="submission" date="2024-07" db="EMBL/GenBank/DDBJ databases">
        <title>Complete genome sequences of cellulolytic bacteria, Kitasatospora sp. CMC57 and Streptomyces sp. CMC78, isolated from Japanese agricultural soil.</title>
        <authorList>
            <person name="Hashimoto T."/>
            <person name="Ito M."/>
            <person name="Iwamoto M."/>
            <person name="Fukahori D."/>
            <person name="Shoda T."/>
            <person name="Sakoda M."/>
            <person name="Morohoshi T."/>
            <person name="Mitsuboshi M."/>
            <person name="Nishizawa T."/>
        </authorList>
    </citation>
    <scope>NUCLEOTIDE SEQUENCE</scope>
    <source>
        <strain evidence="2">CMC57</strain>
    </source>
</reference>
<dbReference type="Pfam" id="PF12802">
    <property type="entry name" value="MarR_2"/>
    <property type="match status" value="1"/>
</dbReference>